<comment type="caution">
    <text evidence="1">The sequence shown here is derived from an EMBL/GenBank/DDBJ whole genome shotgun (WGS) entry which is preliminary data.</text>
</comment>
<gene>
    <name evidence="1" type="ORF">MU848_04635</name>
</gene>
<protein>
    <submittedName>
        <fullName evidence="1">Uncharacterized protein</fullName>
    </submittedName>
</protein>
<name>A0ABT0DUT1_9SPHN</name>
<proteinExistence type="predicted"/>
<evidence type="ECO:0000313" key="1">
    <source>
        <dbReference type="EMBL" id="MCK0530868.1"/>
    </source>
</evidence>
<keyword evidence="2" id="KW-1185">Reference proteome</keyword>
<accession>A0ABT0DUT1</accession>
<dbReference type="RefSeq" id="WP_247230521.1">
    <property type="nucleotide sequence ID" value="NZ_JALKHS010000006.1"/>
</dbReference>
<organism evidence="1 2">
    <name type="scientific">Sphingobium agri</name>
    <dbReference type="NCBI Taxonomy" id="2933566"/>
    <lineage>
        <taxon>Bacteria</taxon>
        <taxon>Pseudomonadati</taxon>
        <taxon>Pseudomonadota</taxon>
        <taxon>Alphaproteobacteria</taxon>
        <taxon>Sphingomonadales</taxon>
        <taxon>Sphingomonadaceae</taxon>
        <taxon>Sphingobium</taxon>
    </lineage>
</organism>
<dbReference type="Proteomes" id="UP001203512">
    <property type="component" value="Unassembled WGS sequence"/>
</dbReference>
<sequence length="355" mass="40033">MTTDIADQFRPFAPPYVIENAYTEDQRQRIFKVVRENGPWPLILAENFKSPEEVIAAVGGTIPEGMTLTWDMILQGSGTFRGYIARQGVCFYPELNDCYYNSKFLEMARNYWGAQYAEPETFLINIQGPTIIGGPPHLDGTVFRGMTMENTPIWLLLTMAKSRLFEHWRSKKMQVTGWYYKGNIGGGFNYWPDGPRGEPKQITAPMWGRAVVAENEMMFHHAQATGPLAMRRSEGLDISSVMAPDPTVEGGWRIETNGVINQQLPADEVRLLVHWGARVFMDMADLKRTFDHTDDITHDKALNMLMDEARKRGAQFETPTDPLTDRAFIGMLSQVFAVNGPTNIPADMDEAPLAA</sequence>
<reference evidence="1 2" key="1">
    <citation type="submission" date="2022-04" db="EMBL/GenBank/DDBJ databases">
        <authorList>
            <person name="Huq M.A."/>
        </authorList>
    </citation>
    <scope>NUCLEOTIDE SEQUENCE [LARGE SCALE GENOMIC DNA]</scope>
    <source>
        <strain evidence="1 2">MAH-33</strain>
    </source>
</reference>
<evidence type="ECO:0000313" key="2">
    <source>
        <dbReference type="Proteomes" id="UP001203512"/>
    </source>
</evidence>
<dbReference type="EMBL" id="JALKHS010000006">
    <property type="protein sequence ID" value="MCK0530868.1"/>
    <property type="molecule type" value="Genomic_DNA"/>
</dbReference>